<keyword evidence="2" id="KW-0238">DNA-binding</keyword>
<dbReference type="PANTHER" id="PTHR44688:SF16">
    <property type="entry name" value="DNA-BINDING TRANSCRIPTIONAL ACTIVATOR DEVR_DOSR"/>
    <property type="match status" value="1"/>
</dbReference>
<gene>
    <name evidence="5" type="ORF">DEM25_003275</name>
</gene>
<protein>
    <submittedName>
        <fullName evidence="5">Autoinducer-binding protein</fullName>
    </submittedName>
</protein>
<evidence type="ECO:0000256" key="2">
    <source>
        <dbReference type="ARBA" id="ARBA00023125"/>
    </source>
</evidence>
<dbReference type="SMART" id="SM00421">
    <property type="entry name" value="HTH_LUXR"/>
    <property type="match status" value="1"/>
</dbReference>
<dbReference type="EMBL" id="QFWV02000002">
    <property type="protein sequence ID" value="RKF08317.1"/>
    <property type="molecule type" value="Genomic_DNA"/>
</dbReference>
<evidence type="ECO:0000256" key="1">
    <source>
        <dbReference type="ARBA" id="ARBA00023015"/>
    </source>
</evidence>
<feature type="domain" description="HTH luxR-type" evidence="4">
    <location>
        <begin position="198"/>
        <end position="263"/>
    </location>
</feature>
<sequence>MDFRPAFQSLPKGLRCVIGSRCKPRGHSVTDDDAFDFVARVDEHKTLDALLTDLRQQASNFGFEHLILTGVPVGGQRLEPLVALNGWPEGWFKRYVAKDYARHDAVCVHAAQSFRSFAWSEVPRRLLDRPACKRIHGEASEFGLLSGYVVTMSSEHHWNTAVSFGSPEDGLVINKRDRARLSLMATYAGARAEEILGLTGQADPLTHREKEVLTHFAVGRTAGAIAELLSISERTVVQHAENFRRKLGVKSTVHAVAIAIKRRLIMP</sequence>
<dbReference type="Gene3D" id="1.10.10.10">
    <property type="entry name" value="Winged helix-like DNA-binding domain superfamily/Winged helix DNA-binding domain"/>
    <property type="match status" value="1"/>
</dbReference>
<organism evidence="5 6">
    <name type="scientific">Oceaniradius stylonematis</name>
    <dbReference type="NCBI Taxonomy" id="2184161"/>
    <lineage>
        <taxon>Bacteria</taxon>
        <taxon>Pseudomonadati</taxon>
        <taxon>Pseudomonadota</taxon>
        <taxon>Alphaproteobacteria</taxon>
        <taxon>Hyphomicrobiales</taxon>
        <taxon>Ahrensiaceae</taxon>
        <taxon>Oceaniradius</taxon>
    </lineage>
</organism>
<dbReference type="SUPFAM" id="SSF75516">
    <property type="entry name" value="Pheromone-binding domain of LuxR-like quorum-sensing transcription factors"/>
    <property type="match status" value="1"/>
</dbReference>
<dbReference type="Pfam" id="PF00196">
    <property type="entry name" value="GerE"/>
    <property type="match status" value="1"/>
</dbReference>
<proteinExistence type="predicted"/>
<dbReference type="AlphaFoldDB" id="A0A3A8ADB3"/>
<evidence type="ECO:0000256" key="3">
    <source>
        <dbReference type="ARBA" id="ARBA00023163"/>
    </source>
</evidence>
<keyword evidence="6" id="KW-1185">Reference proteome</keyword>
<keyword evidence="1" id="KW-0805">Transcription regulation</keyword>
<dbReference type="Gene3D" id="3.30.450.80">
    <property type="entry name" value="Transcription factor LuxR-like, autoinducer-binding domain"/>
    <property type="match status" value="1"/>
</dbReference>
<dbReference type="Pfam" id="PF03472">
    <property type="entry name" value="Autoind_bind"/>
    <property type="match status" value="1"/>
</dbReference>
<name>A0A3A8ADB3_9HYPH</name>
<dbReference type="PRINTS" id="PR00038">
    <property type="entry name" value="HTHLUXR"/>
</dbReference>
<dbReference type="GO" id="GO:0006355">
    <property type="term" value="P:regulation of DNA-templated transcription"/>
    <property type="evidence" value="ECO:0007669"/>
    <property type="project" value="InterPro"/>
</dbReference>
<evidence type="ECO:0000313" key="6">
    <source>
        <dbReference type="Proteomes" id="UP000246132"/>
    </source>
</evidence>
<dbReference type="SUPFAM" id="SSF46894">
    <property type="entry name" value="C-terminal effector domain of the bipartite response regulators"/>
    <property type="match status" value="1"/>
</dbReference>
<dbReference type="Proteomes" id="UP000246132">
    <property type="component" value="Unassembled WGS sequence"/>
</dbReference>
<dbReference type="PROSITE" id="PS50043">
    <property type="entry name" value="HTH_LUXR_2"/>
    <property type="match status" value="1"/>
</dbReference>
<dbReference type="InterPro" id="IPR036693">
    <property type="entry name" value="TF_LuxR_autoind-bd_dom_sf"/>
</dbReference>
<dbReference type="InterPro" id="IPR036388">
    <property type="entry name" value="WH-like_DNA-bd_sf"/>
</dbReference>
<dbReference type="InterPro" id="IPR005143">
    <property type="entry name" value="TF_LuxR_autoind-bd_dom"/>
</dbReference>
<dbReference type="GO" id="GO:0003677">
    <property type="term" value="F:DNA binding"/>
    <property type="evidence" value="ECO:0007669"/>
    <property type="project" value="UniProtKB-KW"/>
</dbReference>
<dbReference type="InterPro" id="IPR000792">
    <property type="entry name" value="Tscrpt_reg_LuxR_C"/>
</dbReference>
<dbReference type="PANTHER" id="PTHR44688">
    <property type="entry name" value="DNA-BINDING TRANSCRIPTIONAL ACTIVATOR DEVR_DOSR"/>
    <property type="match status" value="1"/>
</dbReference>
<keyword evidence="3" id="KW-0804">Transcription</keyword>
<evidence type="ECO:0000313" key="5">
    <source>
        <dbReference type="EMBL" id="RKF08317.1"/>
    </source>
</evidence>
<dbReference type="InterPro" id="IPR016032">
    <property type="entry name" value="Sig_transdc_resp-reg_C-effctor"/>
</dbReference>
<evidence type="ECO:0000259" key="4">
    <source>
        <dbReference type="PROSITE" id="PS50043"/>
    </source>
</evidence>
<comment type="caution">
    <text evidence="5">The sequence shown here is derived from an EMBL/GenBank/DDBJ whole genome shotgun (WGS) entry which is preliminary data.</text>
</comment>
<reference evidence="5 6" key="1">
    <citation type="journal article" date="2018" name="Int. J. Syst. Bacteriol.">
        <title>Oceaniradius stylonemae gen. nov., sp. nov., isolated from a red alga, Stylonema cornu-cervi.</title>
        <authorList>
            <person name="Jeong S."/>
        </authorList>
    </citation>
    <scope>NUCLEOTIDE SEQUENCE [LARGE SCALE GENOMIC DNA]</scope>
    <source>
        <strain evidence="5 6">StC1</strain>
    </source>
</reference>
<dbReference type="CDD" id="cd06170">
    <property type="entry name" value="LuxR_C_like"/>
    <property type="match status" value="1"/>
</dbReference>
<accession>A0A3A8ADB3</accession>